<proteinExistence type="predicted"/>
<gene>
    <name evidence="2" type="ORF">Lmor_0288</name>
    <name evidence="3" type="ORF">NCTC12239_01777</name>
</gene>
<dbReference type="Proteomes" id="UP000254040">
    <property type="component" value="Unassembled WGS sequence"/>
</dbReference>
<evidence type="ECO:0000256" key="1">
    <source>
        <dbReference type="SAM" id="SignalP"/>
    </source>
</evidence>
<evidence type="ECO:0000313" key="5">
    <source>
        <dbReference type="Proteomes" id="UP000254040"/>
    </source>
</evidence>
<accession>A0A378JZL3</accession>
<dbReference type="STRING" id="39962.Lmor_0288"/>
<dbReference type="OrthoDB" id="5652118at2"/>
<organism evidence="3 5">
    <name type="scientific">Legionella moravica</name>
    <dbReference type="NCBI Taxonomy" id="39962"/>
    <lineage>
        <taxon>Bacteria</taxon>
        <taxon>Pseudomonadati</taxon>
        <taxon>Pseudomonadota</taxon>
        <taxon>Gammaproteobacteria</taxon>
        <taxon>Legionellales</taxon>
        <taxon>Legionellaceae</taxon>
        <taxon>Legionella</taxon>
    </lineage>
</organism>
<name>A0A378JZL3_9GAMM</name>
<evidence type="ECO:0000313" key="3">
    <source>
        <dbReference type="EMBL" id="STX62838.1"/>
    </source>
</evidence>
<feature type="signal peptide" evidence="1">
    <location>
        <begin position="1"/>
        <end position="21"/>
    </location>
</feature>
<protein>
    <recommendedName>
        <fullName evidence="6">DUF4189 domain-containing protein</fullName>
    </recommendedName>
</protein>
<evidence type="ECO:0008006" key="6">
    <source>
        <dbReference type="Google" id="ProtNLM"/>
    </source>
</evidence>
<reference evidence="3 5" key="2">
    <citation type="submission" date="2018-06" db="EMBL/GenBank/DDBJ databases">
        <authorList>
            <consortium name="Pathogen Informatics"/>
            <person name="Doyle S."/>
        </authorList>
    </citation>
    <scope>NUCLEOTIDE SEQUENCE [LARGE SCALE GENOMIC DNA]</scope>
    <source>
        <strain evidence="3 5">NCTC12239</strain>
    </source>
</reference>
<dbReference type="EMBL" id="LNYN01000010">
    <property type="protein sequence ID" value="KTD38467.1"/>
    <property type="molecule type" value="Genomic_DNA"/>
</dbReference>
<dbReference type="Proteomes" id="UP000054985">
    <property type="component" value="Unassembled WGS sequence"/>
</dbReference>
<dbReference type="AlphaFoldDB" id="A0A378JZL3"/>
<keyword evidence="1" id="KW-0732">Signal</keyword>
<keyword evidence="4" id="KW-1185">Reference proteome</keyword>
<dbReference type="EMBL" id="UGOG01000001">
    <property type="protein sequence ID" value="STX62838.1"/>
    <property type="molecule type" value="Genomic_DNA"/>
</dbReference>
<reference evidence="2 4" key="1">
    <citation type="submission" date="2015-11" db="EMBL/GenBank/DDBJ databases">
        <title>Genomic analysis of 38 Legionella species identifies large and diverse effector repertoires.</title>
        <authorList>
            <person name="Burstein D."/>
            <person name="Amaro F."/>
            <person name="Zusman T."/>
            <person name="Lifshitz Z."/>
            <person name="Cohen O."/>
            <person name="Gilbert J.A."/>
            <person name="Pupko T."/>
            <person name="Shuman H.A."/>
            <person name="Segal G."/>
        </authorList>
    </citation>
    <scope>NUCLEOTIDE SEQUENCE [LARGE SCALE GENOMIC DNA]</scope>
    <source>
        <strain evidence="2 4">ATCC 43877</strain>
    </source>
</reference>
<evidence type="ECO:0000313" key="4">
    <source>
        <dbReference type="Proteomes" id="UP000054985"/>
    </source>
</evidence>
<dbReference type="RefSeq" id="WP_028384578.1">
    <property type="nucleotide sequence ID" value="NZ_CAAAJG010000041.1"/>
</dbReference>
<sequence length="148" mass="16726">MNYAKCCLLVLLCFPCSGFSASENENSTYWQCITQDKANKQWTARNSYQKVALNIAFSMCKKESEFPTSCKASKSNCEGFYMGMSTKPLWRCTAMDQTAVPWNSNFYPQRDDAALAAKAYCRENSSVPDTCYINMVTCKNFNEGLNLP</sequence>
<evidence type="ECO:0000313" key="2">
    <source>
        <dbReference type="EMBL" id="KTD38467.1"/>
    </source>
</evidence>
<feature type="chain" id="PRO_5016879246" description="DUF4189 domain-containing protein" evidence="1">
    <location>
        <begin position="22"/>
        <end position="148"/>
    </location>
</feature>